<comment type="caution">
    <text evidence="1">The sequence shown here is derived from an EMBL/GenBank/DDBJ whole genome shotgun (WGS) entry which is preliminary data.</text>
</comment>
<dbReference type="RefSeq" id="WP_166379918.1">
    <property type="nucleotide sequence ID" value="NZ_BAAATT010000005.1"/>
</dbReference>
<dbReference type="AlphaFoldDB" id="A0A8J3PGA6"/>
<sequence>MCDYCQRAAVFLAEAINELGGTLRLACRDHHDQAQHDCTAHGTPTITELNPIQEHR</sequence>
<name>A0A8J3PGA6_9ACTN</name>
<dbReference type="EMBL" id="BONJ01000020">
    <property type="protein sequence ID" value="GIG15514.1"/>
    <property type="molecule type" value="Genomic_DNA"/>
</dbReference>
<dbReference type="Proteomes" id="UP000660339">
    <property type="component" value="Unassembled WGS sequence"/>
</dbReference>
<evidence type="ECO:0000313" key="2">
    <source>
        <dbReference type="Proteomes" id="UP000660339"/>
    </source>
</evidence>
<keyword evidence="2" id="KW-1185">Reference proteome</keyword>
<organism evidence="1 2">
    <name type="scientific">Catellatospora methionotrophica</name>
    <dbReference type="NCBI Taxonomy" id="121620"/>
    <lineage>
        <taxon>Bacteria</taxon>
        <taxon>Bacillati</taxon>
        <taxon>Actinomycetota</taxon>
        <taxon>Actinomycetes</taxon>
        <taxon>Micromonosporales</taxon>
        <taxon>Micromonosporaceae</taxon>
        <taxon>Catellatospora</taxon>
    </lineage>
</organism>
<gene>
    <name evidence="1" type="ORF">Cme02nite_38460</name>
</gene>
<proteinExistence type="predicted"/>
<protein>
    <submittedName>
        <fullName evidence="1">Uncharacterized protein</fullName>
    </submittedName>
</protein>
<accession>A0A8J3PGA6</accession>
<reference evidence="1" key="1">
    <citation type="submission" date="2021-01" db="EMBL/GenBank/DDBJ databases">
        <title>Whole genome shotgun sequence of Catellatospora methionotrophica NBRC 14553.</title>
        <authorList>
            <person name="Komaki H."/>
            <person name="Tamura T."/>
        </authorList>
    </citation>
    <scope>NUCLEOTIDE SEQUENCE</scope>
    <source>
        <strain evidence="1">NBRC 14553</strain>
    </source>
</reference>
<evidence type="ECO:0000313" key="1">
    <source>
        <dbReference type="EMBL" id="GIG15514.1"/>
    </source>
</evidence>